<evidence type="ECO:0000256" key="1">
    <source>
        <dbReference type="SAM" id="Phobius"/>
    </source>
</evidence>
<keyword evidence="3" id="KW-1185">Reference proteome</keyword>
<dbReference type="EMBL" id="CP053923">
    <property type="protein sequence ID" value="QNT68345.1"/>
    <property type="molecule type" value="Genomic_DNA"/>
</dbReference>
<proteinExistence type="predicted"/>
<sequence>MTLTSCQSVRSAYEAGLTKAYGRLPDGYVVLPCSVADTVVADVTAEKTRIEEEKRLANAEIQRQVALSASTVPAPGRGFFSGERITWTILAVILAGGLFMGWRFIKRRAKTAG</sequence>
<dbReference type="KEGG" id="dvn:HQ394_01955"/>
<reference evidence="2 3" key="1">
    <citation type="submission" date="2020-05" db="EMBL/GenBank/DDBJ databases">
        <title>Complete closed genome sequence of Defluviicoccus vanus.</title>
        <authorList>
            <person name="Bessarab I."/>
            <person name="Arumugam K."/>
            <person name="Maszenan A.M."/>
            <person name="Seviour R.J."/>
            <person name="Williams R.B."/>
        </authorList>
    </citation>
    <scope>NUCLEOTIDE SEQUENCE [LARGE SCALE GENOMIC DNA]</scope>
    <source>
        <strain evidence="2 3">Ben 114</strain>
    </source>
</reference>
<keyword evidence="1" id="KW-0812">Transmembrane</keyword>
<gene>
    <name evidence="2" type="ORF">HQ394_01955</name>
</gene>
<organism evidence="2 3">
    <name type="scientific">Defluviicoccus vanus</name>
    <dbReference type="NCBI Taxonomy" id="111831"/>
    <lineage>
        <taxon>Bacteria</taxon>
        <taxon>Pseudomonadati</taxon>
        <taxon>Pseudomonadota</taxon>
        <taxon>Alphaproteobacteria</taxon>
        <taxon>Rhodospirillales</taxon>
        <taxon>Rhodospirillaceae</taxon>
        <taxon>Defluviicoccus</taxon>
    </lineage>
</organism>
<dbReference type="Proteomes" id="UP000516369">
    <property type="component" value="Chromosome"/>
</dbReference>
<accession>A0A7H1MY09</accession>
<name>A0A7H1MY09_9PROT</name>
<keyword evidence="1" id="KW-1133">Transmembrane helix</keyword>
<evidence type="ECO:0000313" key="2">
    <source>
        <dbReference type="EMBL" id="QNT68345.1"/>
    </source>
</evidence>
<evidence type="ECO:0000313" key="3">
    <source>
        <dbReference type="Proteomes" id="UP000516369"/>
    </source>
</evidence>
<keyword evidence="1" id="KW-0472">Membrane</keyword>
<protein>
    <submittedName>
        <fullName evidence="2">Uncharacterized protein</fullName>
    </submittedName>
</protein>
<dbReference type="AlphaFoldDB" id="A0A7H1MY09"/>
<feature type="transmembrane region" description="Helical" evidence="1">
    <location>
        <begin position="85"/>
        <end position="105"/>
    </location>
</feature>